<feature type="coiled-coil region" evidence="1">
    <location>
        <begin position="408"/>
        <end position="463"/>
    </location>
</feature>
<comment type="caution">
    <text evidence="2">The sequence shown here is derived from an EMBL/GenBank/DDBJ whole genome shotgun (WGS) entry which is preliminary data.</text>
</comment>
<keyword evidence="3" id="KW-1185">Reference proteome</keyword>
<protein>
    <submittedName>
        <fullName evidence="2">Uncharacterized protein</fullName>
    </submittedName>
</protein>
<dbReference type="Proteomes" id="UP000266841">
    <property type="component" value="Unassembled WGS sequence"/>
</dbReference>
<evidence type="ECO:0000256" key="1">
    <source>
        <dbReference type="SAM" id="Coils"/>
    </source>
</evidence>
<name>K0R2A2_THAOC</name>
<dbReference type="SUPFAM" id="SSF52047">
    <property type="entry name" value="RNI-like"/>
    <property type="match status" value="1"/>
</dbReference>
<dbReference type="OrthoDB" id="120976at2759"/>
<organism evidence="2 3">
    <name type="scientific">Thalassiosira oceanica</name>
    <name type="common">Marine diatom</name>
    <dbReference type="NCBI Taxonomy" id="159749"/>
    <lineage>
        <taxon>Eukaryota</taxon>
        <taxon>Sar</taxon>
        <taxon>Stramenopiles</taxon>
        <taxon>Ochrophyta</taxon>
        <taxon>Bacillariophyta</taxon>
        <taxon>Coscinodiscophyceae</taxon>
        <taxon>Thalassiosirophycidae</taxon>
        <taxon>Thalassiosirales</taxon>
        <taxon>Thalassiosiraceae</taxon>
        <taxon>Thalassiosira</taxon>
    </lineage>
</organism>
<dbReference type="AlphaFoldDB" id="K0R2A2"/>
<proteinExistence type="predicted"/>
<dbReference type="EMBL" id="AGNL01047576">
    <property type="protein sequence ID" value="EJK46728.1"/>
    <property type="molecule type" value="Genomic_DNA"/>
</dbReference>
<dbReference type="InterPro" id="IPR032675">
    <property type="entry name" value="LRR_dom_sf"/>
</dbReference>
<dbReference type="Gene3D" id="3.80.10.10">
    <property type="entry name" value="Ribonuclease Inhibitor"/>
    <property type="match status" value="1"/>
</dbReference>
<reference evidence="2 3" key="1">
    <citation type="journal article" date="2012" name="Genome Biol.">
        <title>Genome and low-iron response of an oceanic diatom adapted to chronic iron limitation.</title>
        <authorList>
            <person name="Lommer M."/>
            <person name="Specht M."/>
            <person name="Roy A.S."/>
            <person name="Kraemer L."/>
            <person name="Andreson R."/>
            <person name="Gutowska M.A."/>
            <person name="Wolf J."/>
            <person name="Bergner S.V."/>
            <person name="Schilhabel M.B."/>
            <person name="Klostermeier U.C."/>
            <person name="Beiko R.G."/>
            <person name="Rosenstiel P."/>
            <person name="Hippler M."/>
            <person name="Laroche J."/>
        </authorList>
    </citation>
    <scope>NUCLEOTIDE SEQUENCE [LARGE SCALE GENOMIC DNA]</scope>
    <source>
        <strain evidence="2 3">CCMP1005</strain>
    </source>
</reference>
<keyword evidence="1" id="KW-0175">Coiled coil</keyword>
<dbReference type="SMART" id="SM00368">
    <property type="entry name" value="LRR_RI"/>
    <property type="match status" value="2"/>
</dbReference>
<evidence type="ECO:0000313" key="3">
    <source>
        <dbReference type="Proteomes" id="UP000266841"/>
    </source>
</evidence>
<accession>K0R2A2</accession>
<evidence type="ECO:0000313" key="2">
    <source>
        <dbReference type="EMBL" id="EJK46728.1"/>
    </source>
</evidence>
<gene>
    <name evidence="2" type="ORF">THAOC_34588</name>
</gene>
<sequence>MISDQEDDESYVSSTSTHTSFFSVDSHGDEMFGYFDGSNDSLIMRIENNDFRLTQLSVYNSGKDWARLGRAVGQNYQIEVFRVFAGDDGEGIVRSTEVVDAFCAGLAQNRSITVFHSEGLEFTSGQIQIMRPFFSQNARLTEIKLKCSELECGDIRFLTEAIKERGKHAMTIRSFSYSDVASPSHISAILDLAKACTHLKSLRLSCLRSSSDISSCEAVASFLASKKCTIRKLNLIGNTINDAGCRIIAESLRNNSRLRQLCIDESWLIENHKITGQGFASFIPVVCDTSSIESTLISNHTLVYVNTNSDQRVPRELYDILQMNRSVEKSTVAKLKVLRYHFSGNFNMSAIAGLDAKALPDLLAWFNRLGHRMKYHQDGLQLYKSAFHRIIRHNPELCSYPSPDKLIRLKLESQVATLNCDLRDAREQVATLNCELRDARKQIEALKREAEELNSNKRLKIGAK</sequence>